<evidence type="ECO:0000313" key="6">
    <source>
        <dbReference type="Proteomes" id="UP000236161"/>
    </source>
</evidence>
<dbReference type="InterPro" id="IPR005202">
    <property type="entry name" value="TF_GRAS"/>
</dbReference>
<evidence type="ECO:0000256" key="2">
    <source>
        <dbReference type="ARBA" id="ARBA00023163"/>
    </source>
</evidence>
<feature type="region of interest" description="SAW" evidence="3">
    <location>
        <begin position="435"/>
        <end position="504"/>
    </location>
</feature>
<dbReference type="PANTHER" id="PTHR31636">
    <property type="entry name" value="OSJNBA0084A10.13 PROTEIN-RELATED"/>
    <property type="match status" value="1"/>
</dbReference>
<evidence type="ECO:0000256" key="4">
    <source>
        <dbReference type="SAM" id="MobiDB-lite"/>
    </source>
</evidence>
<dbReference type="Pfam" id="PF03514">
    <property type="entry name" value="GRAS"/>
    <property type="match status" value="1"/>
</dbReference>
<evidence type="ECO:0000313" key="5">
    <source>
        <dbReference type="EMBL" id="PKA53574.1"/>
    </source>
</evidence>
<accession>A0A2I0ADF2</accession>
<evidence type="ECO:0000256" key="1">
    <source>
        <dbReference type="ARBA" id="ARBA00023015"/>
    </source>
</evidence>
<name>A0A2I0ADF2_9ASPA</name>
<dbReference type="EMBL" id="KZ451993">
    <property type="protein sequence ID" value="PKA53574.1"/>
    <property type="molecule type" value="Genomic_DNA"/>
</dbReference>
<dbReference type="AlphaFoldDB" id="A0A2I0ADF2"/>
<dbReference type="Proteomes" id="UP000236161">
    <property type="component" value="Unassembled WGS sequence"/>
</dbReference>
<evidence type="ECO:0000256" key="3">
    <source>
        <dbReference type="PROSITE-ProRule" id="PRU01191"/>
    </source>
</evidence>
<gene>
    <name evidence="5" type="primary">NSP1</name>
    <name evidence="5" type="ORF">AXF42_Ash009070</name>
</gene>
<feature type="region of interest" description="Disordered" evidence="4">
    <location>
        <begin position="62"/>
        <end position="130"/>
    </location>
</feature>
<feature type="compositionally biased region" description="Basic and acidic residues" evidence="4">
    <location>
        <begin position="98"/>
        <end position="107"/>
    </location>
</feature>
<sequence>MDWLEDSISFLPNFLDDSYGVPEEIAQCDWWPQDQHQAHFPTHFSETIAAVAAVAAAPAATALDPLPGTPKSEFSKKRKLPANPSAGQRRRIASGSEGHGENAENRKSQLGGGKKGYGKGSGGNSGGSASKEARWAEQLLNPFAAAIDAANTSRVQHLLYVLQELASPTGDANHRLAFYGLQSLTRRLSSAGLGITAAAAATVATYATTEPRLFRSALIKFHEISPWFAFPNCLANSSILAAAASAGTDTSLRVIDAGVSHGVQWPTLLEALARRPGGTPKIVRLTVVKDEATAPFAAAPAGYDFAPHLLRYAKSIDLNFRVDQTEALPAAAAAKRTAREETVVICSQMWAGRVRTGFLRAMREMDPDLVVLSETGEGMIGSGEGDRVGLAGGFGRRAEVMWKFLESTSAAFKGRECEERRVMEGEAARILDEWDGEWAGKERWRERMEGEGFMEERIGEEAVEAGRALLRKYDGNWEMRAGGAAAGVGLWWKGQPVTFCSLWKPAKKASAAMPTAARQQKMKHSPLFLSPP</sequence>
<feature type="compositionally biased region" description="Gly residues" evidence="4">
    <location>
        <begin position="110"/>
        <end position="126"/>
    </location>
</feature>
<reference evidence="5 6" key="1">
    <citation type="journal article" date="2017" name="Nature">
        <title>The Apostasia genome and the evolution of orchids.</title>
        <authorList>
            <person name="Zhang G.Q."/>
            <person name="Liu K.W."/>
            <person name="Li Z."/>
            <person name="Lohaus R."/>
            <person name="Hsiao Y.Y."/>
            <person name="Niu S.C."/>
            <person name="Wang J.Y."/>
            <person name="Lin Y.C."/>
            <person name="Xu Q."/>
            <person name="Chen L.J."/>
            <person name="Yoshida K."/>
            <person name="Fujiwara S."/>
            <person name="Wang Z.W."/>
            <person name="Zhang Y.Q."/>
            <person name="Mitsuda N."/>
            <person name="Wang M."/>
            <person name="Liu G.H."/>
            <person name="Pecoraro L."/>
            <person name="Huang H.X."/>
            <person name="Xiao X.J."/>
            <person name="Lin M."/>
            <person name="Wu X.Y."/>
            <person name="Wu W.L."/>
            <person name="Chen Y.Y."/>
            <person name="Chang S.B."/>
            <person name="Sakamoto S."/>
            <person name="Ohme-Takagi M."/>
            <person name="Yagi M."/>
            <person name="Zeng S.J."/>
            <person name="Shen C.Y."/>
            <person name="Yeh C.M."/>
            <person name="Luo Y.B."/>
            <person name="Tsai W.C."/>
            <person name="Van de Peer Y."/>
            <person name="Liu Z.J."/>
        </authorList>
    </citation>
    <scope>NUCLEOTIDE SEQUENCE [LARGE SCALE GENOMIC DNA]</scope>
    <source>
        <strain evidence="6">cv. Shenzhen</strain>
        <tissue evidence="5">Stem</tissue>
    </source>
</reference>
<dbReference type="OrthoDB" id="1908565at2759"/>
<dbReference type="PROSITE" id="PS50985">
    <property type="entry name" value="GRAS"/>
    <property type="match status" value="1"/>
</dbReference>
<keyword evidence="1" id="KW-0805">Transcription regulation</keyword>
<keyword evidence="2" id="KW-0804">Transcription</keyword>
<dbReference type="STRING" id="1088818.A0A2I0ADF2"/>
<feature type="region of interest" description="Disordered" evidence="4">
    <location>
        <begin position="511"/>
        <end position="532"/>
    </location>
</feature>
<comment type="similarity">
    <text evidence="3">Belongs to the GRAS family.</text>
</comment>
<comment type="caution">
    <text evidence="3">Lacks conserved residue(s) required for the propagation of feature annotation.</text>
</comment>
<organism evidence="5 6">
    <name type="scientific">Apostasia shenzhenica</name>
    <dbReference type="NCBI Taxonomy" id="1088818"/>
    <lineage>
        <taxon>Eukaryota</taxon>
        <taxon>Viridiplantae</taxon>
        <taxon>Streptophyta</taxon>
        <taxon>Embryophyta</taxon>
        <taxon>Tracheophyta</taxon>
        <taxon>Spermatophyta</taxon>
        <taxon>Magnoliopsida</taxon>
        <taxon>Liliopsida</taxon>
        <taxon>Asparagales</taxon>
        <taxon>Orchidaceae</taxon>
        <taxon>Apostasioideae</taxon>
        <taxon>Apostasia</taxon>
    </lineage>
</organism>
<keyword evidence="6" id="KW-1185">Reference proteome</keyword>
<protein>
    <submittedName>
        <fullName evidence="5">Nodulation-signaling pathway 1 protein</fullName>
    </submittedName>
</protein>
<proteinExistence type="inferred from homology"/>